<evidence type="ECO:0000259" key="7">
    <source>
        <dbReference type="SMART" id="SM00739"/>
    </source>
</evidence>
<accession>A0A448ZXT7</accession>
<organism evidence="8">
    <name type="scientific">Metamycoplasma salivarium</name>
    <name type="common">Mycoplasma salivarium</name>
    <dbReference type="NCBI Taxonomy" id="2124"/>
    <lineage>
        <taxon>Bacteria</taxon>
        <taxon>Bacillati</taxon>
        <taxon>Mycoplasmatota</taxon>
        <taxon>Mycoplasmoidales</taxon>
        <taxon>Metamycoplasmataceae</taxon>
        <taxon>Metamycoplasma</taxon>
    </lineage>
</organism>
<dbReference type="AlphaFoldDB" id="A0A448ZXT7"/>
<dbReference type="InterPro" id="IPR057264">
    <property type="entry name" value="Ribosomal_uL24_C"/>
</dbReference>
<dbReference type="SMART" id="SM00739">
    <property type="entry name" value="KOW"/>
    <property type="match status" value="1"/>
</dbReference>
<evidence type="ECO:0000256" key="3">
    <source>
        <dbReference type="ARBA" id="ARBA00023274"/>
    </source>
</evidence>
<dbReference type="InterPro" id="IPR008991">
    <property type="entry name" value="Translation_prot_SH3-like_sf"/>
</dbReference>
<dbReference type="SUPFAM" id="SSF50104">
    <property type="entry name" value="Translation proteins SH3-like domain"/>
    <property type="match status" value="1"/>
</dbReference>
<evidence type="ECO:0000313" key="8">
    <source>
        <dbReference type="EMBL" id="VEU56071.1"/>
    </source>
</evidence>
<dbReference type="GO" id="GO:0003735">
    <property type="term" value="F:structural constituent of ribosome"/>
    <property type="evidence" value="ECO:0007669"/>
    <property type="project" value="InterPro"/>
</dbReference>
<dbReference type="InterPro" id="IPR005825">
    <property type="entry name" value="Ribosomal_uL24_CS"/>
</dbReference>
<proteinExistence type="inferred from homology"/>
<dbReference type="Pfam" id="PF17136">
    <property type="entry name" value="ribosomal_L24"/>
    <property type="match status" value="1"/>
</dbReference>
<evidence type="ECO:0000256" key="5">
    <source>
        <dbReference type="HAMAP-Rule" id="MF_01326"/>
    </source>
</evidence>
<dbReference type="InterPro" id="IPR003256">
    <property type="entry name" value="Ribosomal_uL24"/>
</dbReference>
<dbReference type="GO" id="GO:0006412">
    <property type="term" value="P:translation"/>
    <property type="evidence" value="ECO:0007669"/>
    <property type="project" value="UniProtKB-UniRule"/>
</dbReference>
<comment type="function">
    <text evidence="5">One of the proteins that surrounds the polypeptide exit tunnel on the outside of the subunit.</text>
</comment>
<dbReference type="Gene3D" id="2.30.30.30">
    <property type="match status" value="1"/>
</dbReference>
<dbReference type="PANTHER" id="PTHR12903">
    <property type="entry name" value="MITOCHONDRIAL RIBOSOMAL PROTEIN L24"/>
    <property type="match status" value="1"/>
</dbReference>
<dbReference type="GO" id="GO:0005840">
    <property type="term" value="C:ribosome"/>
    <property type="evidence" value="ECO:0007669"/>
    <property type="project" value="UniProtKB-KW"/>
</dbReference>
<keyword evidence="2 5" id="KW-0689">Ribosomal protein</keyword>
<comment type="similarity">
    <text evidence="1 5 6">Belongs to the universal ribosomal protein uL24 family.</text>
</comment>
<evidence type="ECO:0000256" key="6">
    <source>
        <dbReference type="RuleBase" id="RU003477"/>
    </source>
</evidence>
<keyword evidence="3 5" id="KW-0687">Ribonucleoprotein</keyword>
<keyword evidence="5" id="KW-0699">rRNA-binding</keyword>
<keyword evidence="5" id="KW-0694">RNA-binding</keyword>
<dbReference type="RefSeq" id="WP_024543944.1">
    <property type="nucleotide sequence ID" value="NZ_BPLV01000001.1"/>
</dbReference>
<dbReference type="EMBL" id="LR214939">
    <property type="protein sequence ID" value="VEU56071.1"/>
    <property type="molecule type" value="Genomic_DNA"/>
</dbReference>
<dbReference type="InterPro" id="IPR005824">
    <property type="entry name" value="KOW"/>
</dbReference>
<feature type="domain" description="KOW" evidence="7">
    <location>
        <begin position="5"/>
        <end position="32"/>
    </location>
</feature>
<evidence type="ECO:0000256" key="4">
    <source>
        <dbReference type="ARBA" id="ARBA00035206"/>
    </source>
</evidence>
<dbReference type="InterPro" id="IPR014722">
    <property type="entry name" value="Rib_uL2_dom2"/>
</dbReference>
<sequence>MSAAKLRKNDMVVVLTGEDKGKVAPIIEINYSKQSVILKGINKKTKHHKPSQENQEGRIEKKEFPIHISNVAYMVKKGDANNKNAVSSKVGWNVDKKTGKKQRFLRKIKKNVSGDK</sequence>
<geneLocation type="plasmid" evidence="8">
    <name>2</name>
</geneLocation>
<dbReference type="InterPro" id="IPR041988">
    <property type="entry name" value="Ribosomal_uL24_KOW"/>
</dbReference>
<evidence type="ECO:0000256" key="2">
    <source>
        <dbReference type="ARBA" id="ARBA00022980"/>
    </source>
</evidence>
<evidence type="ECO:0000256" key="1">
    <source>
        <dbReference type="ARBA" id="ARBA00010618"/>
    </source>
</evidence>
<dbReference type="Pfam" id="PF00467">
    <property type="entry name" value="KOW"/>
    <property type="match status" value="1"/>
</dbReference>
<keyword evidence="8" id="KW-0614">Plasmid</keyword>
<dbReference type="PROSITE" id="PS01108">
    <property type="entry name" value="RIBOSOMAL_L24"/>
    <property type="match status" value="1"/>
</dbReference>
<protein>
    <recommendedName>
        <fullName evidence="4 5">Large ribosomal subunit protein uL24</fullName>
    </recommendedName>
</protein>
<dbReference type="GO" id="GO:1990904">
    <property type="term" value="C:ribonucleoprotein complex"/>
    <property type="evidence" value="ECO:0007669"/>
    <property type="project" value="UniProtKB-KW"/>
</dbReference>
<dbReference type="GO" id="GO:0019843">
    <property type="term" value="F:rRNA binding"/>
    <property type="evidence" value="ECO:0007669"/>
    <property type="project" value="UniProtKB-UniRule"/>
</dbReference>
<gene>
    <name evidence="8" type="primary">rplX_2</name>
    <name evidence="5" type="synonym">rplX</name>
    <name evidence="8" type="ORF">NCTC10113_00952</name>
</gene>
<dbReference type="CDD" id="cd06089">
    <property type="entry name" value="KOW_RPL26"/>
    <property type="match status" value="1"/>
</dbReference>
<comment type="function">
    <text evidence="5">One of two assembly initiator proteins, it binds directly to the 5'-end of the 23S rRNA, where it nucleates assembly of the 50S subunit.</text>
</comment>
<name>A0A448ZXT7_METSV</name>
<dbReference type="HAMAP" id="MF_01326_B">
    <property type="entry name" value="Ribosomal_uL24_B"/>
    <property type="match status" value="1"/>
</dbReference>
<dbReference type="NCBIfam" id="TIGR01079">
    <property type="entry name" value="rplX_bact"/>
    <property type="match status" value="1"/>
</dbReference>
<reference evidence="8" key="1">
    <citation type="submission" date="2019-01" db="EMBL/GenBank/DDBJ databases">
        <authorList>
            <consortium name="Pathogen Informatics"/>
        </authorList>
    </citation>
    <scope>NUCLEOTIDE SEQUENCE [LARGE SCALE GENOMIC DNA]</scope>
    <source>
        <strain evidence="8">NCTC10113</strain>
    </source>
</reference>
<comment type="subunit">
    <text evidence="5">Part of the 50S ribosomal subunit.</text>
</comment>